<evidence type="ECO:0000313" key="14">
    <source>
        <dbReference type="EnsemblMetazoa" id="SMAR011030-PA"/>
    </source>
</evidence>
<dbReference type="eggNOG" id="KOG0656">
    <property type="taxonomic scope" value="Eukaryota"/>
</dbReference>
<evidence type="ECO:0000256" key="10">
    <source>
        <dbReference type="ARBA" id="ARBA00023306"/>
    </source>
</evidence>
<evidence type="ECO:0000259" key="12">
    <source>
        <dbReference type="SMART" id="SM00385"/>
    </source>
</evidence>
<keyword evidence="4" id="KW-0963">Cytoplasm</keyword>
<dbReference type="InterPro" id="IPR013763">
    <property type="entry name" value="Cyclin-like_dom"/>
</dbReference>
<evidence type="ECO:0000256" key="9">
    <source>
        <dbReference type="ARBA" id="ARBA00023242"/>
    </source>
</evidence>
<dbReference type="GO" id="GO:0005634">
    <property type="term" value="C:nucleus"/>
    <property type="evidence" value="ECO:0007669"/>
    <property type="project" value="UniProtKB-SubCell"/>
</dbReference>
<sequence>MLQAYRDPVLLGDERILQNLLHCEDKYAIRYMYFKCVQKDIKEYMRKMVAMWMLEICEEQRCQSEVFPLAMNYMDRFLSVVGLQKSQLQLLGAVCLFLSSKLKETRPLSAEQLCMYTDNSISLSELQAWELLVLNKLKWDLSAITAYDFLDHILLRMPHIKENEMIRSHAQTFITLCATEFKFSMSPPSMIAAASIGAAVRGLTLPNQRWSSMRDLLLQLHSITGIEVDCLRECLEQIEEMVNTSLDKTSPALLPTSAPNSSVTAKVVKGDADHYKSETPTDVRDIHF</sequence>
<keyword evidence="10" id="KW-0131">Cell cycle</keyword>
<evidence type="ECO:0000259" key="13">
    <source>
        <dbReference type="SMART" id="SM01332"/>
    </source>
</evidence>
<dbReference type="HOGENOM" id="CLU_052190_0_0_1"/>
<dbReference type="PIRSF" id="PIRSF001771">
    <property type="entry name" value="Cyclin_A_B_D_E"/>
    <property type="match status" value="1"/>
</dbReference>
<keyword evidence="9" id="KW-0539">Nucleus</keyword>
<keyword evidence="15" id="KW-1185">Reference proteome</keyword>
<comment type="similarity">
    <text evidence="3">Belongs to the cyclin family. Cyclin D subfamily.</text>
</comment>
<dbReference type="SMART" id="SM00385">
    <property type="entry name" value="CYCLIN"/>
    <property type="match status" value="1"/>
</dbReference>
<dbReference type="InterPro" id="IPR006671">
    <property type="entry name" value="Cyclin_N"/>
</dbReference>
<dbReference type="PhylomeDB" id="T1JB92"/>
<reference evidence="14" key="2">
    <citation type="submission" date="2015-02" db="UniProtKB">
        <authorList>
            <consortium name="EnsemblMetazoa"/>
        </authorList>
    </citation>
    <scope>IDENTIFICATION</scope>
</reference>
<name>T1JB92_STRMM</name>
<comment type="subcellular location">
    <subcellularLocation>
        <location evidence="2">Cytoplasm</location>
    </subcellularLocation>
    <subcellularLocation>
        <location evidence="1">Nucleus</location>
    </subcellularLocation>
</comment>
<evidence type="ECO:0000256" key="1">
    <source>
        <dbReference type="ARBA" id="ARBA00004123"/>
    </source>
</evidence>
<dbReference type="PROSITE" id="PS00292">
    <property type="entry name" value="CYCLINS"/>
    <property type="match status" value="1"/>
</dbReference>
<dbReference type="AlphaFoldDB" id="T1JB92"/>
<dbReference type="InterPro" id="IPR048258">
    <property type="entry name" value="Cyclins_cyclin-box"/>
</dbReference>
<dbReference type="SUPFAM" id="SSF47954">
    <property type="entry name" value="Cyclin-like"/>
    <property type="match status" value="2"/>
</dbReference>
<dbReference type="EMBL" id="JH432010">
    <property type="status" value="NOT_ANNOTATED_CDS"/>
    <property type="molecule type" value="Genomic_DNA"/>
</dbReference>
<evidence type="ECO:0000256" key="6">
    <source>
        <dbReference type="ARBA" id="ARBA00022618"/>
    </source>
</evidence>
<dbReference type="CDD" id="cd20516">
    <property type="entry name" value="CYCLIN_CCND_rpt2"/>
    <property type="match status" value="1"/>
</dbReference>
<feature type="domain" description="Cyclin-like" evidence="12">
    <location>
        <begin position="51"/>
        <end position="135"/>
    </location>
</feature>
<dbReference type="InterPro" id="IPR036915">
    <property type="entry name" value="Cyclin-like_sf"/>
</dbReference>
<keyword evidence="6" id="KW-0132">Cell division</keyword>
<evidence type="ECO:0000256" key="7">
    <source>
        <dbReference type="ARBA" id="ARBA00022843"/>
    </source>
</evidence>
<evidence type="ECO:0000256" key="4">
    <source>
        <dbReference type="ARBA" id="ARBA00022490"/>
    </source>
</evidence>
<evidence type="ECO:0000256" key="8">
    <source>
        <dbReference type="ARBA" id="ARBA00023127"/>
    </source>
</evidence>
<evidence type="ECO:0000256" key="2">
    <source>
        <dbReference type="ARBA" id="ARBA00004496"/>
    </source>
</evidence>
<dbReference type="SMART" id="SM01332">
    <property type="entry name" value="Cyclin_C"/>
    <property type="match status" value="1"/>
</dbReference>
<proteinExistence type="inferred from homology"/>
<dbReference type="GO" id="GO:0044772">
    <property type="term" value="P:mitotic cell cycle phase transition"/>
    <property type="evidence" value="ECO:0007669"/>
    <property type="project" value="InterPro"/>
</dbReference>
<dbReference type="STRING" id="126957.T1JB92"/>
<dbReference type="PANTHER" id="PTHR10177">
    <property type="entry name" value="CYCLINS"/>
    <property type="match status" value="1"/>
</dbReference>
<evidence type="ECO:0000313" key="15">
    <source>
        <dbReference type="Proteomes" id="UP000014500"/>
    </source>
</evidence>
<dbReference type="GO" id="GO:0051301">
    <property type="term" value="P:cell division"/>
    <property type="evidence" value="ECO:0007669"/>
    <property type="project" value="UniProtKB-KW"/>
</dbReference>
<dbReference type="InterPro" id="IPR004367">
    <property type="entry name" value="Cyclin_C-dom"/>
</dbReference>
<evidence type="ECO:0000256" key="3">
    <source>
        <dbReference type="ARBA" id="ARBA00009065"/>
    </source>
</evidence>
<dbReference type="GO" id="GO:0005737">
    <property type="term" value="C:cytoplasm"/>
    <property type="evidence" value="ECO:0007669"/>
    <property type="project" value="UniProtKB-SubCell"/>
</dbReference>
<keyword evidence="7" id="KW-0832">Ubl conjugation</keyword>
<evidence type="ECO:0000256" key="11">
    <source>
        <dbReference type="RuleBase" id="RU000383"/>
    </source>
</evidence>
<accession>T1JB92</accession>
<feature type="domain" description="Cyclin C-terminal" evidence="13">
    <location>
        <begin position="144"/>
        <end position="282"/>
    </location>
</feature>
<dbReference type="OMA" id="KEIKPYM"/>
<dbReference type="GO" id="GO:0016538">
    <property type="term" value="F:cyclin-dependent protein serine/threonine kinase regulator activity"/>
    <property type="evidence" value="ECO:0007669"/>
    <property type="project" value="InterPro"/>
</dbReference>
<dbReference type="CDD" id="cd20515">
    <property type="entry name" value="CYCLIN_CCND_rpt1"/>
    <property type="match status" value="1"/>
</dbReference>
<evidence type="ECO:0000256" key="5">
    <source>
        <dbReference type="ARBA" id="ARBA00022553"/>
    </source>
</evidence>
<keyword evidence="8 11" id="KW-0195">Cyclin</keyword>
<dbReference type="Pfam" id="PF00134">
    <property type="entry name" value="Cyclin_N"/>
    <property type="match status" value="1"/>
</dbReference>
<dbReference type="Proteomes" id="UP000014500">
    <property type="component" value="Unassembled WGS sequence"/>
</dbReference>
<dbReference type="EnsemblMetazoa" id="SMAR011030-RA">
    <property type="protein sequence ID" value="SMAR011030-PA"/>
    <property type="gene ID" value="SMAR011030"/>
</dbReference>
<keyword evidence="5" id="KW-0597">Phosphoprotein</keyword>
<dbReference type="InterPro" id="IPR046965">
    <property type="entry name" value="Cyclin_A/B-like"/>
</dbReference>
<dbReference type="Pfam" id="PF02984">
    <property type="entry name" value="Cyclin_C"/>
    <property type="match status" value="1"/>
</dbReference>
<dbReference type="Gene3D" id="1.10.472.10">
    <property type="entry name" value="Cyclin-like"/>
    <property type="match status" value="2"/>
</dbReference>
<organism evidence="14 15">
    <name type="scientific">Strigamia maritima</name>
    <name type="common">European centipede</name>
    <name type="synonym">Geophilus maritimus</name>
    <dbReference type="NCBI Taxonomy" id="126957"/>
    <lineage>
        <taxon>Eukaryota</taxon>
        <taxon>Metazoa</taxon>
        <taxon>Ecdysozoa</taxon>
        <taxon>Arthropoda</taxon>
        <taxon>Myriapoda</taxon>
        <taxon>Chilopoda</taxon>
        <taxon>Pleurostigmophora</taxon>
        <taxon>Geophilomorpha</taxon>
        <taxon>Linotaeniidae</taxon>
        <taxon>Strigamia</taxon>
    </lineage>
</organism>
<reference evidence="15" key="1">
    <citation type="submission" date="2011-05" db="EMBL/GenBank/DDBJ databases">
        <authorList>
            <person name="Richards S.R."/>
            <person name="Qu J."/>
            <person name="Jiang H."/>
            <person name="Jhangiani S.N."/>
            <person name="Agravi P."/>
            <person name="Goodspeed R."/>
            <person name="Gross S."/>
            <person name="Mandapat C."/>
            <person name="Jackson L."/>
            <person name="Mathew T."/>
            <person name="Pu L."/>
            <person name="Thornton R."/>
            <person name="Saada N."/>
            <person name="Wilczek-Boney K.B."/>
            <person name="Lee S."/>
            <person name="Kovar C."/>
            <person name="Wu Y."/>
            <person name="Scherer S.E."/>
            <person name="Worley K.C."/>
            <person name="Muzny D.M."/>
            <person name="Gibbs R."/>
        </authorList>
    </citation>
    <scope>NUCLEOTIDE SEQUENCE</scope>
    <source>
        <strain evidence="15">Brora</strain>
    </source>
</reference>
<dbReference type="FunFam" id="1.10.472.10:FF:000120">
    <property type="entry name" value="G1/S-specific cyclin-D1"/>
    <property type="match status" value="1"/>
</dbReference>
<dbReference type="InterPro" id="IPR039361">
    <property type="entry name" value="Cyclin"/>
</dbReference>
<protein>
    <submittedName>
        <fullName evidence="14">Uncharacterized protein</fullName>
    </submittedName>
</protein>